<dbReference type="AlphaFoldDB" id="A0A0W0GEP1"/>
<evidence type="ECO:0000313" key="2">
    <source>
        <dbReference type="EMBL" id="KTB47033.1"/>
    </source>
</evidence>
<feature type="compositionally biased region" description="Polar residues" evidence="1">
    <location>
        <begin position="30"/>
        <end position="44"/>
    </location>
</feature>
<sequence>MLRGATFGQDDGVSIDLGTIPAKRTGDVSHMSTESNKPSSQPNVSPEGLASPYIAVGKSYDQLTEISRVRHVVKFYMYDTIVTDTVSPDLSSIFPSPPTDITKSLNRLSWFWMSLGEAEVLVDPSSVKEAMDFRHQDVTTEIPWYEDLHGIYVSTAMYTCHLVG</sequence>
<organism evidence="2 3">
    <name type="scientific">Moniliophthora roreri</name>
    <name type="common">Frosty pod rot fungus</name>
    <name type="synonym">Monilia roreri</name>
    <dbReference type="NCBI Taxonomy" id="221103"/>
    <lineage>
        <taxon>Eukaryota</taxon>
        <taxon>Fungi</taxon>
        <taxon>Dikarya</taxon>
        <taxon>Basidiomycota</taxon>
        <taxon>Agaricomycotina</taxon>
        <taxon>Agaricomycetes</taxon>
        <taxon>Agaricomycetidae</taxon>
        <taxon>Agaricales</taxon>
        <taxon>Marasmiineae</taxon>
        <taxon>Marasmiaceae</taxon>
        <taxon>Moniliophthora</taxon>
    </lineage>
</organism>
<comment type="caution">
    <text evidence="2">The sequence shown here is derived from an EMBL/GenBank/DDBJ whole genome shotgun (WGS) entry which is preliminary data.</text>
</comment>
<accession>A0A0W0GEP1</accession>
<gene>
    <name evidence="2" type="ORF">WG66_392</name>
</gene>
<dbReference type="EMBL" id="LATX01000159">
    <property type="protein sequence ID" value="KTB47033.1"/>
    <property type="molecule type" value="Genomic_DNA"/>
</dbReference>
<protein>
    <submittedName>
        <fullName evidence="2">Uncharacterized protein</fullName>
    </submittedName>
</protein>
<feature type="region of interest" description="Disordered" evidence="1">
    <location>
        <begin position="18"/>
        <end position="48"/>
    </location>
</feature>
<name>A0A0W0GEP1_MONRR</name>
<evidence type="ECO:0000256" key="1">
    <source>
        <dbReference type="SAM" id="MobiDB-lite"/>
    </source>
</evidence>
<dbReference type="Proteomes" id="UP000054988">
    <property type="component" value="Unassembled WGS sequence"/>
</dbReference>
<evidence type="ECO:0000313" key="3">
    <source>
        <dbReference type="Proteomes" id="UP000054988"/>
    </source>
</evidence>
<proteinExistence type="predicted"/>
<reference evidence="2 3" key="1">
    <citation type="submission" date="2015-12" db="EMBL/GenBank/DDBJ databases">
        <title>Draft genome sequence of Moniliophthora roreri, the causal agent of frosty pod rot of cacao.</title>
        <authorList>
            <person name="Aime M.C."/>
            <person name="Diaz-Valderrama J.R."/>
            <person name="Kijpornyongpan T."/>
            <person name="Phillips-Mora W."/>
        </authorList>
    </citation>
    <scope>NUCLEOTIDE SEQUENCE [LARGE SCALE GENOMIC DNA]</scope>
    <source>
        <strain evidence="2 3">MCA 2952</strain>
    </source>
</reference>